<dbReference type="Proteomes" id="UP000789831">
    <property type="component" value="Unassembled WGS sequence"/>
</dbReference>
<reference evidence="2" key="1">
    <citation type="submission" date="2021-06" db="EMBL/GenBank/DDBJ databases">
        <authorList>
            <person name="Kallberg Y."/>
            <person name="Tangrot J."/>
            <person name="Rosling A."/>
        </authorList>
    </citation>
    <scope>NUCLEOTIDE SEQUENCE</scope>
    <source>
        <strain evidence="2">MT106</strain>
    </source>
</reference>
<feature type="compositionally biased region" description="Basic and acidic residues" evidence="1">
    <location>
        <begin position="52"/>
        <end position="68"/>
    </location>
</feature>
<dbReference type="EMBL" id="CAJVPL010000587">
    <property type="protein sequence ID" value="CAG8512441.1"/>
    <property type="molecule type" value="Genomic_DNA"/>
</dbReference>
<feature type="compositionally biased region" description="Polar residues" evidence="1">
    <location>
        <begin position="20"/>
        <end position="37"/>
    </location>
</feature>
<evidence type="ECO:0000256" key="1">
    <source>
        <dbReference type="SAM" id="MobiDB-lite"/>
    </source>
</evidence>
<name>A0A9N9F6G7_9GLOM</name>
<sequence length="161" mass="19251">PLKSCLKKPSSFLKLRPERGSQTPRSSLFKSTKSNHYNPYARPATQPARHIINKDRDPRLRKKAEQEQDQLKRQQELAEQILVERKVSYACFELPNLLLKNPKDLIWLEQHEEFLQNLLGVLRSMNWVFYQVRVEWAMKRVREQREYVEAENRLFAALQSF</sequence>
<organism evidence="2 3">
    <name type="scientific">Ambispora gerdemannii</name>
    <dbReference type="NCBI Taxonomy" id="144530"/>
    <lineage>
        <taxon>Eukaryota</taxon>
        <taxon>Fungi</taxon>
        <taxon>Fungi incertae sedis</taxon>
        <taxon>Mucoromycota</taxon>
        <taxon>Glomeromycotina</taxon>
        <taxon>Glomeromycetes</taxon>
        <taxon>Archaeosporales</taxon>
        <taxon>Ambisporaceae</taxon>
        <taxon>Ambispora</taxon>
    </lineage>
</organism>
<feature type="region of interest" description="Disordered" evidence="1">
    <location>
        <begin position="1"/>
        <end position="68"/>
    </location>
</feature>
<comment type="caution">
    <text evidence="2">The sequence shown here is derived from an EMBL/GenBank/DDBJ whole genome shotgun (WGS) entry which is preliminary data.</text>
</comment>
<accession>A0A9N9F6G7</accession>
<feature type="non-terminal residue" evidence="2">
    <location>
        <position position="1"/>
    </location>
</feature>
<dbReference type="OrthoDB" id="10449490at2759"/>
<keyword evidence="3" id="KW-1185">Reference proteome</keyword>
<proteinExistence type="predicted"/>
<evidence type="ECO:0000313" key="3">
    <source>
        <dbReference type="Proteomes" id="UP000789831"/>
    </source>
</evidence>
<gene>
    <name evidence="2" type="ORF">AGERDE_LOCUS4812</name>
</gene>
<protein>
    <submittedName>
        <fullName evidence="2">6010_t:CDS:1</fullName>
    </submittedName>
</protein>
<evidence type="ECO:0000313" key="2">
    <source>
        <dbReference type="EMBL" id="CAG8512441.1"/>
    </source>
</evidence>
<dbReference type="AlphaFoldDB" id="A0A9N9F6G7"/>